<gene>
    <name evidence="2" type="ORF">D7V78_19420</name>
</gene>
<reference evidence="2 3" key="1">
    <citation type="submission" date="2018-09" db="EMBL/GenBank/DDBJ databases">
        <title>Murine metabolic-syndrome-specific gut microbial biobank.</title>
        <authorList>
            <person name="Liu C."/>
        </authorList>
    </citation>
    <scope>NUCLEOTIDE SEQUENCE [LARGE SCALE GENOMIC DNA]</scope>
    <source>
        <strain evidence="2 3">8-P5</strain>
    </source>
</reference>
<comment type="caution">
    <text evidence="2">The sequence shown here is derived from an EMBL/GenBank/DDBJ whole genome shotgun (WGS) entry which is preliminary data.</text>
</comment>
<sequence>MATRKEPIVSEQQAREIVERMSRRESRDKTSLNDFYKRIGLEPDEPEQTEVSGTLGTGTAVKEEAAEETANEVLEEAVSDMPGKAAVSQRRINSKQRRLSLDEYHTTYLQVPKITDRKPVFVSSEVRDSLDRIVRYFGGRGMSASGMVENLVRLHLETYREDIEQWRKL</sequence>
<dbReference type="Pfam" id="PF11888">
    <property type="entry name" value="DUF3408"/>
    <property type="match status" value="1"/>
</dbReference>
<protein>
    <submittedName>
        <fullName evidence="2">DUF3408 domain-containing protein</fullName>
    </submittedName>
</protein>
<dbReference type="RefSeq" id="WP_121737481.1">
    <property type="nucleotide sequence ID" value="NZ_QXXG01000079.1"/>
</dbReference>
<proteinExistence type="predicted"/>
<name>A0A3L7ZJ87_PARDI</name>
<dbReference type="OrthoDB" id="1096132at2"/>
<evidence type="ECO:0000313" key="2">
    <source>
        <dbReference type="EMBL" id="RLT71778.1"/>
    </source>
</evidence>
<accession>A0A3L7ZJ87</accession>
<evidence type="ECO:0000313" key="3">
    <source>
        <dbReference type="Proteomes" id="UP000278164"/>
    </source>
</evidence>
<dbReference type="InterPro" id="IPR021823">
    <property type="entry name" value="DUF3408"/>
</dbReference>
<feature type="region of interest" description="Disordered" evidence="1">
    <location>
        <begin position="37"/>
        <end position="61"/>
    </location>
</feature>
<organism evidence="2 3">
    <name type="scientific">Parabacteroides distasonis</name>
    <dbReference type="NCBI Taxonomy" id="823"/>
    <lineage>
        <taxon>Bacteria</taxon>
        <taxon>Pseudomonadati</taxon>
        <taxon>Bacteroidota</taxon>
        <taxon>Bacteroidia</taxon>
        <taxon>Bacteroidales</taxon>
        <taxon>Tannerellaceae</taxon>
        <taxon>Parabacteroides</taxon>
    </lineage>
</organism>
<evidence type="ECO:0000256" key="1">
    <source>
        <dbReference type="SAM" id="MobiDB-lite"/>
    </source>
</evidence>
<dbReference type="Proteomes" id="UP000278164">
    <property type="component" value="Unassembled WGS sequence"/>
</dbReference>
<dbReference type="AlphaFoldDB" id="A0A3L7ZJ87"/>
<dbReference type="EMBL" id="RAYI01000102">
    <property type="protein sequence ID" value="RLT71778.1"/>
    <property type="molecule type" value="Genomic_DNA"/>
</dbReference>